<dbReference type="RefSeq" id="WP_014463235.1">
    <property type="nucleotide sequence ID" value="NC_017167.1"/>
</dbReference>
<dbReference type="EMBL" id="CP002902">
    <property type="protein sequence ID" value="AEJ42324.1"/>
    <property type="molecule type" value="Genomic_DNA"/>
</dbReference>
<evidence type="ECO:0000313" key="2">
    <source>
        <dbReference type="Proteomes" id="UP000000292"/>
    </source>
</evidence>
<dbReference type="OrthoDB" id="5396022at2"/>
<reference evidence="1 2" key="1">
    <citation type="journal article" date="2011" name="J. Bacteriol.">
        <title>Complete Genome Sequence of Alicyclobacillus acidocaldarius Strain Tc-4-1.</title>
        <authorList>
            <person name="Chen Y."/>
            <person name="He Y."/>
            <person name="Zhang B."/>
            <person name="Yang J."/>
            <person name="Li W."/>
            <person name="Dong Z."/>
            <person name="Hu S."/>
        </authorList>
    </citation>
    <scope>NUCLEOTIDE SEQUENCE [LARGE SCALE GENOMIC DNA]</scope>
    <source>
        <strain evidence="1 2">Tc-4-1</strain>
    </source>
</reference>
<accession>F8IKD6</accession>
<name>F8IKD6_ALIAT</name>
<dbReference type="Proteomes" id="UP000000292">
    <property type="component" value="Chromosome"/>
</dbReference>
<gene>
    <name evidence="1" type="ordered locus">TC41_0358</name>
</gene>
<dbReference type="KEGG" id="aad:TC41_0358"/>
<evidence type="ECO:0008006" key="3">
    <source>
        <dbReference type="Google" id="ProtNLM"/>
    </source>
</evidence>
<proteinExistence type="predicted"/>
<evidence type="ECO:0000313" key="1">
    <source>
        <dbReference type="EMBL" id="AEJ42324.1"/>
    </source>
</evidence>
<sequence>MWVEDHTTVFREFIQTLRRFRDEQAPDGQALPFYGPHLVYDAASTVGRWLAFRSWAKEAEGMRIRWRVYETEPPRKSNLWPIEVIFGSMELWAKPFRDWWQDVKQTLRWIADAPHKLYTFDGEWCVGSRVSRLDWAIDSDEWAFVPEDLPRFVTRSRMTDQHECEVEWLEYVQETPEVSHAVNRQFTGFSFGKSPVHVRIYDKHYELFASRKPAKAKFFLRLWEQNGWTGVPVWRVEIELRREVLHQMRYGARTFADMEADEVVAHFPVTIQYWFFQWMSLRQPTEDPNRSRWPLDAKWQRVIEAVSEDPDLFERVLPGPAFDVQSLARQQRTLLAKWALVRGLPPEACVTDAYLGQLAEALHLSPMQFLLSTEKEMHLLAGRHGARLPTLQDNKVWAKVVQ</sequence>
<organism evidence="1 2">
    <name type="scientific">Alicyclobacillus acidocaldarius (strain Tc-4-1)</name>
    <name type="common">Bacillus acidocaldarius</name>
    <dbReference type="NCBI Taxonomy" id="1048834"/>
    <lineage>
        <taxon>Bacteria</taxon>
        <taxon>Bacillati</taxon>
        <taxon>Bacillota</taxon>
        <taxon>Bacilli</taxon>
        <taxon>Bacillales</taxon>
        <taxon>Alicyclobacillaceae</taxon>
        <taxon>Alicyclobacillus</taxon>
    </lineage>
</organism>
<dbReference type="HOGENOM" id="CLU_684491_0_0_9"/>
<dbReference type="STRING" id="1048834.TC41_0358"/>
<dbReference type="AlphaFoldDB" id="F8IKD6"/>
<protein>
    <recommendedName>
        <fullName evidence="3">Replication initiation factor</fullName>
    </recommendedName>
</protein>
<reference evidence="2" key="2">
    <citation type="submission" date="2011-06" db="EMBL/GenBank/DDBJ databases">
        <title>The complete genome sequence of Alicyclobacillus acidocaldarius sp. Tc-4-1.</title>
        <authorList>
            <person name="Chen Y."/>
            <person name="He Y."/>
            <person name="Dong Z."/>
            <person name="Hu S."/>
        </authorList>
    </citation>
    <scope>NUCLEOTIDE SEQUENCE [LARGE SCALE GENOMIC DNA]</scope>
    <source>
        <strain evidence="2">Tc-4-1</strain>
    </source>
</reference>
<dbReference type="PATRIC" id="fig|1048834.4.peg.332"/>